<sequence length="127" mass="14238">MTRASALTVSFFMLSHGWNDSQRGLSHRIRSIALGVYPVIWCQLSPSLQHPTDPKPEHHCTDENRNRIQRPRRRHEQQRLGDDDSDEQADDSLAGNDGHAALLVTSVTRSLDPLVTVAFISTDTPGR</sequence>
<dbReference type="HOGENOM" id="CLU_1965488_0_0_2"/>
<dbReference type="EMBL" id="CP001868">
    <property type="protein sequence ID" value="AFK19503.1"/>
    <property type="molecule type" value="Genomic_DNA"/>
</dbReference>
<feature type="compositionally biased region" description="Basic residues" evidence="1">
    <location>
        <begin position="67"/>
        <end position="76"/>
    </location>
</feature>
<protein>
    <submittedName>
        <fullName evidence="2">Uncharacterized protein</fullName>
    </submittedName>
</protein>
<dbReference type="KEGG" id="hme:HFX_1800"/>
<name>I3R5J3_HALMT</name>
<feature type="compositionally biased region" description="Basic and acidic residues" evidence="1">
    <location>
        <begin position="52"/>
        <end position="66"/>
    </location>
</feature>
<gene>
    <name evidence="2" type="ordered locus">HFX_1800</name>
</gene>
<evidence type="ECO:0000313" key="2">
    <source>
        <dbReference type="EMBL" id="AFK19503.1"/>
    </source>
</evidence>
<organism evidence="2 3">
    <name type="scientific">Haloferax mediterranei (strain ATCC 33500 / DSM 1411 / JCM 8866 / NBRC 14739 / NCIMB 2177 / R-4)</name>
    <name type="common">Halobacterium mediterranei</name>
    <dbReference type="NCBI Taxonomy" id="523841"/>
    <lineage>
        <taxon>Archaea</taxon>
        <taxon>Methanobacteriati</taxon>
        <taxon>Methanobacteriota</taxon>
        <taxon>Stenosarchaea group</taxon>
        <taxon>Halobacteria</taxon>
        <taxon>Halobacteriales</taxon>
        <taxon>Haloferacaceae</taxon>
        <taxon>Haloferax</taxon>
    </lineage>
</organism>
<evidence type="ECO:0000313" key="3">
    <source>
        <dbReference type="Proteomes" id="UP000006469"/>
    </source>
</evidence>
<dbReference type="Proteomes" id="UP000006469">
    <property type="component" value="Chromosome"/>
</dbReference>
<reference evidence="2 3" key="1">
    <citation type="journal article" date="2012" name="J. Bacteriol.">
        <title>Complete genome sequence of the metabolically versatile halophilic archaeon Haloferax mediterranei, a poly(3-hydroxybutyrate-co-3-hydroxyvalerate) producer.</title>
        <authorList>
            <person name="Han J."/>
            <person name="Zhang F."/>
            <person name="Hou J."/>
            <person name="Liu X."/>
            <person name="Li M."/>
            <person name="Liu H."/>
            <person name="Cai L."/>
            <person name="Zhang B."/>
            <person name="Chen Y."/>
            <person name="Zhou J."/>
            <person name="Hu S."/>
            <person name="Xiang H."/>
        </authorList>
    </citation>
    <scope>NUCLEOTIDE SEQUENCE [LARGE SCALE GENOMIC DNA]</scope>
    <source>
        <strain evidence="3">ATCC 33500 / DSM 1411 / JCM 8866 / NBRC 14739 / NCIMB 2177 / R-4</strain>
    </source>
</reference>
<proteinExistence type="predicted"/>
<feature type="region of interest" description="Disordered" evidence="1">
    <location>
        <begin position="47"/>
        <end position="95"/>
    </location>
</feature>
<evidence type="ECO:0000256" key="1">
    <source>
        <dbReference type="SAM" id="MobiDB-lite"/>
    </source>
</evidence>
<dbReference type="AlphaFoldDB" id="I3R5J3"/>
<accession>I3R5J3</accession>